<dbReference type="EMBL" id="VIFY01000106">
    <property type="protein sequence ID" value="TQB70483.1"/>
    <property type="molecule type" value="Genomic_DNA"/>
</dbReference>
<dbReference type="Proteomes" id="UP000319663">
    <property type="component" value="Unassembled WGS sequence"/>
</dbReference>
<proteinExistence type="predicted"/>
<comment type="caution">
    <text evidence="1">The sequence shown here is derived from an EMBL/GenBank/DDBJ whole genome shotgun (WGS) entry which is preliminary data.</text>
</comment>
<keyword evidence="2" id="KW-1185">Reference proteome</keyword>
<evidence type="ECO:0000313" key="2">
    <source>
        <dbReference type="Proteomes" id="UP000319663"/>
    </source>
</evidence>
<name>A0A507QRL3_MONPU</name>
<protein>
    <submittedName>
        <fullName evidence="1">Uncharacterized protein</fullName>
    </submittedName>
</protein>
<evidence type="ECO:0000313" key="1">
    <source>
        <dbReference type="EMBL" id="TQB70483.1"/>
    </source>
</evidence>
<dbReference type="AlphaFoldDB" id="A0A507QRL3"/>
<gene>
    <name evidence="1" type="ORF">MPDQ_000398</name>
</gene>
<accession>A0A507QRL3</accession>
<sequence length="135" mass="15473">MPQSIPHGDITGYGRKLAAVIIVVTTYPIPAGLHAIPPHLLDLRPDSEVDHDILHPKSVMDEKNIWFFWNKDYKNMCPYAKRNVRAWHRRLSKYGWTIHVLNRLPFSAFNIANFLDVSDPEPFPRVFINGPSAAT</sequence>
<organism evidence="1 2">
    <name type="scientific">Monascus purpureus</name>
    <name type="common">Red mold</name>
    <name type="synonym">Monascus anka</name>
    <dbReference type="NCBI Taxonomy" id="5098"/>
    <lineage>
        <taxon>Eukaryota</taxon>
        <taxon>Fungi</taxon>
        <taxon>Dikarya</taxon>
        <taxon>Ascomycota</taxon>
        <taxon>Pezizomycotina</taxon>
        <taxon>Eurotiomycetes</taxon>
        <taxon>Eurotiomycetidae</taxon>
        <taxon>Eurotiales</taxon>
        <taxon>Aspergillaceae</taxon>
        <taxon>Monascus</taxon>
    </lineage>
</organism>
<reference evidence="1 2" key="1">
    <citation type="submission" date="2019-06" db="EMBL/GenBank/DDBJ databases">
        <title>Wine fermentation using esterase from Monascus purpureus.</title>
        <authorList>
            <person name="Geng C."/>
            <person name="Zhang Y."/>
        </authorList>
    </citation>
    <scope>NUCLEOTIDE SEQUENCE [LARGE SCALE GENOMIC DNA]</scope>
    <source>
        <strain evidence="1">HQ1</strain>
    </source>
</reference>